<dbReference type="Proteomes" id="UP000503129">
    <property type="component" value="Chromosome"/>
</dbReference>
<dbReference type="AlphaFoldDB" id="A0A856MCD4"/>
<evidence type="ECO:0000313" key="2">
    <source>
        <dbReference type="EMBL" id="QDL07351.1"/>
    </source>
</evidence>
<evidence type="ECO:0000256" key="1">
    <source>
        <dbReference type="SAM" id="MobiDB-lite"/>
    </source>
</evidence>
<name>A0A856MCD4_9CYAN</name>
<proteinExistence type="predicted"/>
<accession>A0A856MCD4</accession>
<gene>
    <name evidence="2" type="ORF">DP114_05045</name>
</gene>
<protein>
    <submittedName>
        <fullName evidence="2">Uncharacterized protein</fullName>
    </submittedName>
</protein>
<keyword evidence="3" id="KW-1185">Reference proteome</keyword>
<sequence length="66" mass="7262">MLCPYLVVYASILELETSTSELQTSTLQPQSWVLLGWAICLRKRSGDAPEAAAKGDRLTQPTILLN</sequence>
<organism evidence="2 3">
    <name type="scientific">Brasilonema sennae CENA114</name>
    <dbReference type="NCBI Taxonomy" id="415709"/>
    <lineage>
        <taxon>Bacteria</taxon>
        <taxon>Bacillati</taxon>
        <taxon>Cyanobacteriota</taxon>
        <taxon>Cyanophyceae</taxon>
        <taxon>Nostocales</taxon>
        <taxon>Scytonemataceae</taxon>
        <taxon>Brasilonema</taxon>
        <taxon>Bromeliae group (in: Brasilonema)</taxon>
    </lineage>
</organism>
<feature type="region of interest" description="Disordered" evidence="1">
    <location>
        <begin position="46"/>
        <end position="66"/>
    </location>
</feature>
<dbReference type="EMBL" id="CP030118">
    <property type="protein sequence ID" value="QDL07351.1"/>
    <property type="molecule type" value="Genomic_DNA"/>
</dbReference>
<evidence type="ECO:0000313" key="3">
    <source>
        <dbReference type="Proteomes" id="UP000503129"/>
    </source>
</evidence>
<dbReference type="KEGG" id="bsen:DP114_05045"/>
<reference evidence="2 3" key="1">
    <citation type="submission" date="2018-06" db="EMBL/GenBank/DDBJ databases">
        <title>Comparative genomics of Brasilonema spp. strains.</title>
        <authorList>
            <person name="Alvarenga D.O."/>
            <person name="Fiore M.F."/>
            <person name="Varani A.M."/>
        </authorList>
    </citation>
    <scope>NUCLEOTIDE SEQUENCE [LARGE SCALE GENOMIC DNA]</scope>
    <source>
        <strain evidence="2 3">CENA114</strain>
    </source>
</reference>